<accession>A0ABV1RMV6</accession>
<evidence type="ECO:0000313" key="3">
    <source>
        <dbReference type="EMBL" id="MER2494052.1"/>
    </source>
</evidence>
<name>A0ABV1RMV6_9ALTE</name>
<gene>
    <name evidence="3" type="ORF">ABS311_19425</name>
</gene>
<feature type="region of interest" description="Disordered" evidence="1">
    <location>
        <begin position="50"/>
        <end position="69"/>
    </location>
</feature>
<dbReference type="Proteomes" id="UP001467690">
    <property type="component" value="Unassembled WGS sequence"/>
</dbReference>
<dbReference type="EMBL" id="JBELOE010000280">
    <property type="protein sequence ID" value="MER2494052.1"/>
    <property type="molecule type" value="Genomic_DNA"/>
</dbReference>
<dbReference type="Pfam" id="PF20613">
    <property type="entry name" value="HipA_2"/>
    <property type="match status" value="1"/>
</dbReference>
<evidence type="ECO:0000313" key="4">
    <source>
        <dbReference type="Proteomes" id="UP001467690"/>
    </source>
</evidence>
<organism evidence="3 4">
    <name type="scientific">Catenovulum sediminis</name>
    <dbReference type="NCBI Taxonomy" id="1740262"/>
    <lineage>
        <taxon>Bacteria</taxon>
        <taxon>Pseudomonadati</taxon>
        <taxon>Pseudomonadota</taxon>
        <taxon>Gammaproteobacteria</taxon>
        <taxon>Alteromonadales</taxon>
        <taxon>Alteromonadaceae</taxon>
        <taxon>Catenovulum</taxon>
    </lineage>
</organism>
<reference evidence="3 4" key="1">
    <citation type="submission" date="2024-06" db="EMBL/GenBank/DDBJ databases">
        <authorList>
            <person name="Chen R.Y."/>
        </authorList>
    </citation>
    <scope>NUCLEOTIDE SEQUENCE [LARGE SCALE GENOMIC DNA]</scope>
    <source>
        <strain evidence="3 4">D2</strain>
    </source>
</reference>
<evidence type="ECO:0000256" key="1">
    <source>
        <dbReference type="SAM" id="MobiDB-lite"/>
    </source>
</evidence>
<keyword evidence="3" id="KW-0418">Kinase</keyword>
<comment type="caution">
    <text evidence="3">The sequence shown here is derived from an EMBL/GenBank/DDBJ whole genome shotgun (WGS) entry which is preliminary data.</text>
</comment>
<sequence length="239" mass="27378">MGNSIVDGMSAETDLTAAEQKAINDKANKLINLDKLGNIDEPMAEIEKNTTAGAEKEATNKTNKTGQAQRDKFDADYQFEIGEGVAFASEFIPDLQEVNYQILDSLPQETLRDLYVFDYWIKNADRNLTVLGGNPNLFYAQSNLAVKVLDHNLAFDDDFLIQEHQQLHVSSDYWPAQIDYCALQNYERRMGEALLKWQELVAQIPEDWQQGAFDYHGIIQQMALRLKEYLDQEFWEGLK</sequence>
<proteinExistence type="predicted"/>
<dbReference type="RefSeq" id="WP_143872476.1">
    <property type="nucleotide sequence ID" value="NZ_CP041660.1"/>
</dbReference>
<protein>
    <submittedName>
        <fullName evidence="3">HipA family kinase</fullName>
    </submittedName>
</protein>
<feature type="domain" description="HipA-like kinase" evidence="2">
    <location>
        <begin position="74"/>
        <end position="236"/>
    </location>
</feature>
<evidence type="ECO:0000259" key="2">
    <source>
        <dbReference type="Pfam" id="PF20613"/>
    </source>
</evidence>
<keyword evidence="3" id="KW-0808">Transferase</keyword>
<dbReference type="InterPro" id="IPR046748">
    <property type="entry name" value="HipA_2"/>
</dbReference>
<keyword evidence="4" id="KW-1185">Reference proteome</keyword>
<dbReference type="GO" id="GO:0016301">
    <property type="term" value="F:kinase activity"/>
    <property type="evidence" value="ECO:0007669"/>
    <property type="project" value="UniProtKB-KW"/>
</dbReference>